<evidence type="ECO:0000256" key="9">
    <source>
        <dbReference type="ARBA" id="ARBA00032926"/>
    </source>
</evidence>
<comment type="caution">
    <text evidence="11">The sequence shown here is derived from an EMBL/GenBank/DDBJ whole genome shotgun (WGS) entry which is preliminary data.</text>
</comment>
<evidence type="ECO:0000256" key="2">
    <source>
        <dbReference type="ARBA" id="ARBA00008612"/>
    </source>
</evidence>
<evidence type="ECO:0000313" key="11">
    <source>
        <dbReference type="EMBL" id="KAL1891334.1"/>
    </source>
</evidence>
<keyword evidence="5" id="KW-0560">Oxidoreductase</keyword>
<keyword evidence="4" id="KW-0317">Glutathione biosynthesis</keyword>
<evidence type="ECO:0000256" key="8">
    <source>
        <dbReference type="ARBA" id="ARBA00031732"/>
    </source>
</evidence>
<evidence type="ECO:0000256" key="5">
    <source>
        <dbReference type="ARBA" id="ARBA00023002"/>
    </source>
</evidence>
<evidence type="ECO:0000256" key="7">
    <source>
        <dbReference type="ARBA" id="ARBA00031154"/>
    </source>
</evidence>
<evidence type="ECO:0000256" key="3">
    <source>
        <dbReference type="ARBA" id="ARBA00011532"/>
    </source>
</evidence>
<comment type="subunit">
    <text evidence="3">Heterodimer of a catalytic heavy chain and a regulatory light chain.</text>
</comment>
<dbReference type="PANTHER" id="PTHR13295">
    <property type="entry name" value="GLUTAMATE CYSTEINE LIGASE REGULATORY SUBUNIT"/>
    <property type="match status" value="1"/>
</dbReference>
<feature type="domain" description="NADP-dependent oxidoreductase" evidence="10">
    <location>
        <begin position="103"/>
        <end position="242"/>
    </location>
</feature>
<comment type="pathway">
    <text evidence="1">Sulfur metabolism; glutathione biosynthesis; glutathione from L-cysteine and L-glutamate: step 1/2.</text>
</comment>
<evidence type="ECO:0000256" key="4">
    <source>
        <dbReference type="ARBA" id="ARBA00022684"/>
    </source>
</evidence>
<evidence type="ECO:0000313" key="12">
    <source>
        <dbReference type="Proteomes" id="UP001583280"/>
    </source>
</evidence>
<dbReference type="Gene3D" id="3.20.20.100">
    <property type="entry name" value="NADP-dependent oxidoreductase domain"/>
    <property type="match status" value="1"/>
</dbReference>
<evidence type="ECO:0000259" key="10">
    <source>
        <dbReference type="Pfam" id="PF00248"/>
    </source>
</evidence>
<keyword evidence="12" id="KW-1185">Reference proteome</keyword>
<dbReference type="Pfam" id="PF00248">
    <property type="entry name" value="Aldo_ket_red"/>
    <property type="match status" value="1"/>
</dbReference>
<reference evidence="11 12" key="1">
    <citation type="journal article" date="2024" name="IMA Fungus">
        <title>IMA Genome - F19 : A genome assembly and annotation guide to empower mycologists, including annotated draft genome sequences of Ceratocystis pirilliformis, Diaporthe australafricana, Fusarium ophioides, Paecilomyces lecythidis, and Sporothrix stenoceras.</title>
        <authorList>
            <person name="Aylward J."/>
            <person name="Wilson A.M."/>
            <person name="Visagie C.M."/>
            <person name="Spraker J."/>
            <person name="Barnes I."/>
            <person name="Buitendag C."/>
            <person name="Ceriani C."/>
            <person name="Del Mar Angel L."/>
            <person name="du Plessis D."/>
            <person name="Fuchs T."/>
            <person name="Gasser K."/>
            <person name="Kramer D."/>
            <person name="Li W."/>
            <person name="Munsamy K."/>
            <person name="Piso A."/>
            <person name="Price J.L."/>
            <person name="Sonnekus B."/>
            <person name="Thomas C."/>
            <person name="van der Nest A."/>
            <person name="van Dijk A."/>
            <person name="van Heerden A."/>
            <person name="van Vuuren N."/>
            <person name="Yilmaz N."/>
            <person name="Duong T.A."/>
            <person name="van der Merwe N.A."/>
            <person name="Wingfield M.J."/>
            <person name="Wingfield B.D."/>
        </authorList>
    </citation>
    <scope>NUCLEOTIDE SEQUENCE [LARGE SCALE GENOMIC DNA]</scope>
    <source>
        <strain evidence="11 12">CMW 12675</strain>
    </source>
</reference>
<dbReference type="InterPro" id="IPR032963">
    <property type="entry name" value="Gclm"/>
</dbReference>
<protein>
    <recommendedName>
        <fullName evidence="8">GCS light chain</fullName>
    </recommendedName>
    <alternativeName>
        <fullName evidence="6">Gamma-ECS regulatory subunit</fullName>
    </alternativeName>
    <alternativeName>
        <fullName evidence="9">Gamma-glutamylcysteine synthetase regulatory subunit</fullName>
    </alternativeName>
    <alternativeName>
        <fullName evidence="7">Glutamate--cysteine ligase modifier subunit</fullName>
    </alternativeName>
</protein>
<evidence type="ECO:0000256" key="6">
    <source>
        <dbReference type="ARBA" id="ARBA00030406"/>
    </source>
</evidence>
<proteinExistence type="inferred from homology"/>
<evidence type="ECO:0000256" key="1">
    <source>
        <dbReference type="ARBA" id="ARBA00005006"/>
    </source>
</evidence>
<organism evidence="11 12">
    <name type="scientific">Ceratocystis pirilliformis</name>
    <dbReference type="NCBI Taxonomy" id="259994"/>
    <lineage>
        <taxon>Eukaryota</taxon>
        <taxon>Fungi</taxon>
        <taxon>Dikarya</taxon>
        <taxon>Ascomycota</taxon>
        <taxon>Pezizomycotina</taxon>
        <taxon>Sordariomycetes</taxon>
        <taxon>Hypocreomycetidae</taxon>
        <taxon>Microascales</taxon>
        <taxon>Ceratocystidaceae</taxon>
        <taxon>Ceratocystis</taxon>
    </lineage>
</organism>
<dbReference type="SUPFAM" id="SSF51430">
    <property type="entry name" value="NAD(P)-linked oxidoreductase"/>
    <property type="match status" value="1"/>
</dbReference>
<sequence length="313" mass="34102">MTKLILSTGNIVSSGRSYIRSPGGVRSNLELTASLRGSVEAAKEDLAEASPREAGATVGQISETLQATQLPLWVELTGENTLYVPRIQWPEVGLQDESNQYDITVKLFFLPLALPDQRARYAAEALELVCKELGITAVDLLIVSFPGLSFDGDCEWTADKLNAKQGCFEDEMATWGILEDFYRAGTVKKLGTSEFGSEKLEKFLEAVQVKPQVNQISVRDCCKVPPPLAKLAEREGIELFAHTDTVDVLPSGTLRELLGHGELGAGLLAGSAKEQGLQGDIRPRWVVKYTAVVRDRGVIENKGYFAQADLSSD</sequence>
<dbReference type="InterPro" id="IPR023210">
    <property type="entry name" value="NADP_OxRdtase_dom"/>
</dbReference>
<dbReference type="PANTHER" id="PTHR13295:SF4">
    <property type="entry name" value="GLUTAMATE--CYSTEINE LIGASE REGULATORY SUBUNIT"/>
    <property type="match status" value="1"/>
</dbReference>
<comment type="similarity">
    <text evidence="2">Belongs to the aldo/keto reductase family. Glutamate--cysteine ligase light chain subfamily.</text>
</comment>
<name>A0ABR3YVI0_9PEZI</name>
<gene>
    <name evidence="11" type="ORF">Cpir12675_005018</name>
</gene>
<accession>A0ABR3YVI0</accession>
<dbReference type="EMBL" id="JAWDJO010000157">
    <property type="protein sequence ID" value="KAL1891334.1"/>
    <property type="molecule type" value="Genomic_DNA"/>
</dbReference>
<dbReference type="Proteomes" id="UP001583280">
    <property type="component" value="Unassembled WGS sequence"/>
</dbReference>
<dbReference type="InterPro" id="IPR036812">
    <property type="entry name" value="NAD(P)_OxRdtase_dom_sf"/>
</dbReference>